<evidence type="ECO:0000256" key="1">
    <source>
        <dbReference type="SAM" id="MobiDB-lite"/>
    </source>
</evidence>
<keyword evidence="3" id="KW-1185">Reference proteome</keyword>
<sequence>MDSLETMETFLKNSQKPLKMGLKRMTIRKKFLINKKKPLKIRFKRAARASSRYRRGRRELNFDSPPVGFPISEDDQHIDRSTSVYGFPEGSYHSVIGFPSVDQEHEHSTKSWCNSPHDEADQLLDDQPTDNNTSYEDAAANDIMAARGRFQNQVVWEVHST</sequence>
<feature type="region of interest" description="Disordered" evidence="1">
    <location>
        <begin position="107"/>
        <end position="133"/>
    </location>
</feature>
<comment type="caution">
    <text evidence="2">The sequence shown here is derived from an EMBL/GenBank/DDBJ whole genome shotgun (WGS) entry which is preliminary data.</text>
</comment>
<name>A0ABQ8IGS1_9ROSI</name>
<evidence type="ECO:0000313" key="2">
    <source>
        <dbReference type="EMBL" id="KAH7575835.1"/>
    </source>
</evidence>
<reference evidence="2 3" key="1">
    <citation type="submission" date="2021-02" db="EMBL/GenBank/DDBJ databases">
        <title>Plant Genome Project.</title>
        <authorList>
            <person name="Zhang R.-G."/>
        </authorList>
    </citation>
    <scope>NUCLEOTIDE SEQUENCE [LARGE SCALE GENOMIC DNA]</scope>
    <source>
        <tissue evidence="2">Leaves</tissue>
    </source>
</reference>
<dbReference type="Proteomes" id="UP000827721">
    <property type="component" value="Unassembled WGS sequence"/>
</dbReference>
<gene>
    <name evidence="2" type="ORF">JRO89_XS02G0229300</name>
</gene>
<organism evidence="2 3">
    <name type="scientific">Xanthoceras sorbifolium</name>
    <dbReference type="NCBI Taxonomy" id="99658"/>
    <lineage>
        <taxon>Eukaryota</taxon>
        <taxon>Viridiplantae</taxon>
        <taxon>Streptophyta</taxon>
        <taxon>Embryophyta</taxon>
        <taxon>Tracheophyta</taxon>
        <taxon>Spermatophyta</taxon>
        <taxon>Magnoliopsida</taxon>
        <taxon>eudicotyledons</taxon>
        <taxon>Gunneridae</taxon>
        <taxon>Pentapetalae</taxon>
        <taxon>rosids</taxon>
        <taxon>malvids</taxon>
        <taxon>Sapindales</taxon>
        <taxon>Sapindaceae</taxon>
        <taxon>Xanthoceroideae</taxon>
        <taxon>Xanthoceras</taxon>
    </lineage>
</organism>
<dbReference type="EMBL" id="JAFEMO010000002">
    <property type="protein sequence ID" value="KAH7575835.1"/>
    <property type="molecule type" value="Genomic_DNA"/>
</dbReference>
<proteinExistence type="predicted"/>
<evidence type="ECO:0000313" key="3">
    <source>
        <dbReference type="Proteomes" id="UP000827721"/>
    </source>
</evidence>
<accession>A0ABQ8IGS1</accession>
<protein>
    <submittedName>
        <fullName evidence="2">Uncharacterized protein</fullName>
    </submittedName>
</protein>